<keyword evidence="1" id="KW-0472">Membrane</keyword>
<dbReference type="RefSeq" id="WP_107932993.1">
    <property type="nucleotide sequence ID" value="NZ_PYWJ01000004.1"/>
</dbReference>
<dbReference type="Proteomes" id="UP000247416">
    <property type="component" value="Unassembled WGS sequence"/>
</dbReference>
<feature type="transmembrane region" description="Helical" evidence="1">
    <location>
        <begin position="6"/>
        <end position="30"/>
    </location>
</feature>
<proteinExistence type="predicted"/>
<evidence type="ECO:0000313" key="3">
    <source>
        <dbReference type="Proteomes" id="UP000247416"/>
    </source>
</evidence>
<gene>
    <name evidence="2" type="ORF">BJ095_11256</name>
</gene>
<organism evidence="2 3">
    <name type="scientific">Ureibacillus chungkukjangi</name>
    <dbReference type="NCBI Taxonomy" id="1202712"/>
    <lineage>
        <taxon>Bacteria</taxon>
        <taxon>Bacillati</taxon>
        <taxon>Bacillota</taxon>
        <taxon>Bacilli</taxon>
        <taxon>Bacillales</taxon>
        <taxon>Caryophanaceae</taxon>
        <taxon>Ureibacillus</taxon>
    </lineage>
</organism>
<keyword evidence="3" id="KW-1185">Reference proteome</keyword>
<evidence type="ECO:0000256" key="1">
    <source>
        <dbReference type="SAM" id="Phobius"/>
    </source>
</evidence>
<keyword evidence="1" id="KW-1133">Transmembrane helix</keyword>
<feature type="transmembrane region" description="Helical" evidence="1">
    <location>
        <begin position="127"/>
        <end position="145"/>
    </location>
</feature>
<feature type="transmembrane region" description="Helical" evidence="1">
    <location>
        <begin position="42"/>
        <end position="67"/>
    </location>
</feature>
<accession>A0A318TVY1</accession>
<feature type="transmembrane region" description="Helical" evidence="1">
    <location>
        <begin position="157"/>
        <end position="178"/>
    </location>
</feature>
<keyword evidence="1" id="KW-0812">Transmembrane</keyword>
<comment type="caution">
    <text evidence="2">The sequence shown here is derived from an EMBL/GenBank/DDBJ whole genome shotgun (WGS) entry which is preliminary data.</text>
</comment>
<feature type="transmembrane region" description="Helical" evidence="1">
    <location>
        <begin position="96"/>
        <end position="115"/>
    </location>
</feature>
<evidence type="ECO:0000313" key="2">
    <source>
        <dbReference type="EMBL" id="PYF06095.1"/>
    </source>
</evidence>
<dbReference type="OrthoDB" id="2733299at2"/>
<name>A0A318TVY1_9BACL</name>
<dbReference type="AlphaFoldDB" id="A0A318TVY1"/>
<evidence type="ECO:0008006" key="4">
    <source>
        <dbReference type="Google" id="ProtNLM"/>
    </source>
</evidence>
<reference evidence="2 3" key="1">
    <citation type="submission" date="2018-06" db="EMBL/GenBank/DDBJ databases">
        <title>Genomic Encyclopedia of Archaeal and Bacterial Type Strains, Phase II (KMG-II): from individual species to whole genera.</title>
        <authorList>
            <person name="Goeker M."/>
        </authorList>
    </citation>
    <scope>NUCLEOTIDE SEQUENCE [LARGE SCALE GENOMIC DNA]</scope>
    <source>
        <strain evidence="2 3">KACC 16626</strain>
    </source>
</reference>
<protein>
    <recommendedName>
        <fullName evidence="4">Glycopeptide antibiotics resistance protein</fullName>
    </recommendedName>
</protein>
<dbReference type="EMBL" id="QJTJ01000012">
    <property type="protein sequence ID" value="PYF06095.1"/>
    <property type="molecule type" value="Genomic_DNA"/>
</dbReference>
<sequence>MSSTYIIYNIVDYGFILLLSYIFIDIFLDYFRKSKSSNLNRILLYSFLFYLLSLIQIKFGGITLPLIDPADSQSTFIYEGAWFGLFDIMHFNISTFSYSAIFYNLVILLPLGIYLSVLFKIKNSLKAFSIVTLTCIGVELIHNLFGKMGLVIGGMTIIPIVIILLINIIRGIIGFLIAERALKWMRSLKNTGEVKLS</sequence>